<dbReference type="AlphaFoldDB" id="A0A1I2UTY7"/>
<sequence>MSKKVVIVGGVAGGAGTAARLRRLDEQAEIVLLERGDYISFANCGLPYYIGGVITERDKLLVQTEEAMEERFSIDIRVNSEVTKIFRESKEVEVVAGDNVYRENYDYLVLSPGAAPLVPPIPGVDNRNILKLRNMADVDRIKSLILAQKPRKAAVIGGGYVGIEVAENLKHIGADVVVIEAAEQVVGPLDIEMARVVEKVLMDQGIELILKDAVTKFEGQDNIQINLKSGKTIEADMVVLAVGVKPEIKLAKEAGLEIGARGGIRVDEYLKTSDPFIYALGDAVEVKDIVNEQWALIPLAGPANKQARIVADNIAGRKVSFRGSQGTSIIKVFNLTAAATGNNEKLLNLWRIPYLKSYTHSPSHAAYYPGAIPMIVKILFSPGNGKLLGAQVVGKDGVDKRIDVLATAIRMGLTVYDLEELEFAYAPPYSSAKDPVNMAGFTAANMLKGDVRVIHWDELDDLDKNNYILLDVRTDEEYQKGHVEGSVHIPVDSLRKRIKEIPGDQKIIIYCKIGLRGYIAYRILVQHGFDAYNLSGGYDIYQALRYKYGEAVNMNEQMTKKEEGE</sequence>
<dbReference type="RefSeq" id="WP_092471946.1">
    <property type="nucleotide sequence ID" value="NZ_FOOX01000009.1"/>
</dbReference>
<evidence type="ECO:0000256" key="5">
    <source>
        <dbReference type="ARBA" id="ARBA00023002"/>
    </source>
</evidence>
<name>A0A1I2UTY7_9FIRM</name>
<reference evidence="9" key="1">
    <citation type="submission" date="2016-10" db="EMBL/GenBank/DDBJ databases">
        <authorList>
            <person name="Varghese N."/>
            <person name="Submissions S."/>
        </authorList>
    </citation>
    <scope>NUCLEOTIDE SEQUENCE [LARGE SCALE GENOMIC DNA]</scope>
    <source>
        <strain evidence="9">DSM 17038</strain>
    </source>
</reference>
<evidence type="ECO:0000256" key="6">
    <source>
        <dbReference type="ARBA" id="ARBA00023284"/>
    </source>
</evidence>
<dbReference type="PRINTS" id="PR00411">
    <property type="entry name" value="PNDRDTASEI"/>
</dbReference>
<keyword evidence="6" id="KW-0676">Redox-active center</keyword>
<dbReference type="InterPro" id="IPR016156">
    <property type="entry name" value="FAD/NAD-linked_Rdtase_dimer_sf"/>
</dbReference>
<dbReference type="Pfam" id="PF02852">
    <property type="entry name" value="Pyr_redox_dim"/>
    <property type="match status" value="1"/>
</dbReference>
<dbReference type="PROSITE" id="PS50206">
    <property type="entry name" value="RHODANESE_3"/>
    <property type="match status" value="1"/>
</dbReference>
<keyword evidence="4" id="KW-0274">FAD</keyword>
<dbReference type="SUPFAM" id="SSF55424">
    <property type="entry name" value="FAD/NAD-linked reductases, dimerisation (C-terminal) domain"/>
    <property type="match status" value="1"/>
</dbReference>
<dbReference type="PANTHER" id="PTHR43429:SF1">
    <property type="entry name" value="NAD(P)H SULFUR OXIDOREDUCTASE (COA-DEPENDENT)"/>
    <property type="match status" value="1"/>
</dbReference>
<dbReference type="SMART" id="SM00450">
    <property type="entry name" value="RHOD"/>
    <property type="match status" value="1"/>
</dbReference>
<keyword evidence="9" id="KW-1185">Reference proteome</keyword>
<dbReference type="SUPFAM" id="SSF51905">
    <property type="entry name" value="FAD/NAD(P)-binding domain"/>
    <property type="match status" value="1"/>
</dbReference>
<dbReference type="Gene3D" id="3.40.250.10">
    <property type="entry name" value="Rhodanese-like domain"/>
    <property type="match status" value="1"/>
</dbReference>
<evidence type="ECO:0000259" key="7">
    <source>
        <dbReference type="PROSITE" id="PS50206"/>
    </source>
</evidence>
<gene>
    <name evidence="8" type="ORF">SAMN05660649_02744</name>
</gene>
<dbReference type="Proteomes" id="UP000199337">
    <property type="component" value="Unassembled WGS sequence"/>
</dbReference>
<dbReference type="Gene3D" id="3.50.50.60">
    <property type="entry name" value="FAD/NAD(P)-binding domain"/>
    <property type="match status" value="2"/>
</dbReference>
<dbReference type="InterPro" id="IPR036873">
    <property type="entry name" value="Rhodanese-like_dom_sf"/>
</dbReference>
<dbReference type="GO" id="GO:0016491">
    <property type="term" value="F:oxidoreductase activity"/>
    <property type="evidence" value="ECO:0007669"/>
    <property type="project" value="UniProtKB-KW"/>
</dbReference>
<evidence type="ECO:0000256" key="3">
    <source>
        <dbReference type="ARBA" id="ARBA00022630"/>
    </source>
</evidence>
<dbReference type="InterPro" id="IPR036188">
    <property type="entry name" value="FAD/NAD-bd_sf"/>
</dbReference>
<keyword evidence="5" id="KW-0560">Oxidoreductase</keyword>
<evidence type="ECO:0000313" key="8">
    <source>
        <dbReference type="EMBL" id="SFG79217.1"/>
    </source>
</evidence>
<dbReference type="STRING" id="341036.SAMN05660649_02744"/>
<dbReference type="SUPFAM" id="SSF52821">
    <property type="entry name" value="Rhodanese/Cell cycle control phosphatase"/>
    <property type="match status" value="1"/>
</dbReference>
<dbReference type="CDD" id="cd01524">
    <property type="entry name" value="RHOD_Pyr_redox"/>
    <property type="match status" value="1"/>
</dbReference>
<comment type="similarity">
    <text evidence="2">Belongs to the class-III pyridine nucleotide-disulfide oxidoreductase family.</text>
</comment>
<dbReference type="InterPro" id="IPR023753">
    <property type="entry name" value="FAD/NAD-binding_dom"/>
</dbReference>
<accession>A0A1I2UTY7</accession>
<dbReference type="PRINTS" id="PR00368">
    <property type="entry name" value="FADPNR"/>
</dbReference>
<keyword evidence="3" id="KW-0285">Flavoprotein</keyword>
<evidence type="ECO:0000256" key="1">
    <source>
        <dbReference type="ARBA" id="ARBA00001974"/>
    </source>
</evidence>
<dbReference type="Pfam" id="PF00581">
    <property type="entry name" value="Rhodanese"/>
    <property type="match status" value="1"/>
</dbReference>
<evidence type="ECO:0000313" key="9">
    <source>
        <dbReference type="Proteomes" id="UP000199337"/>
    </source>
</evidence>
<dbReference type="PANTHER" id="PTHR43429">
    <property type="entry name" value="PYRIDINE NUCLEOTIDE-DISULFIDE OXIDOREDUCTASE DOMAIN-CONTAINING"/>
    <property type="match status" value="1"/>
</dbReference>
<dbReference type="Pfam" id="PF07992">
    <property type="entry name" value="Pyr_redox_2"/>
    <property type="match status" value="1"/>
</dbReference>
<proteinExistence type="inferred from homology"/>
<dbReference type="InterPro" id="IPR004099">
    <property type="entry name" value="Pyr_nucl-diS_OxRdtase_dimer"/>
</dbReference>
<protein>
    <submittedName>
        <fullName evidence="8">NADPH-dependent 2,4-dienoyl-CoA reductase, sulfur reductase</fullName>
    </submittedName>
</protein>
<evidence type="ECO:0000256" key="4">
    <source>
        <dbReference type="ARBA" id="ARBA00022827"/>
    </source>
</evidence>
<comment type="cofactor">
    <cofactor evidence="1">
        <name>FAD</name>
        <dbReference type="ChEBI" id="CHEBI:57692"/>
    </cofactor>
</comment>
<dbReference type="OrthoDB" id="9802028at2"/>
<evidence type="ECO:0000256" key="2">
    <source>
        <dbReference type="ARBA" id="ARBA00009130"/>
    </source>
</evidence>
<organism evidence="8 9">
    <name type="scientific">Desulfotruncus arcticus DSM 17038</name>
    <dbReference type="NCBI Taxonomy" id="1121424"/>
    <lineage>
        <taxon>Bacteria</taxon>
        <taxon>Bacillati</taxon>
        <taxon>Bacillota</taxon>
        <taxon>Clostridia</taxon>
        <taxon>Eubacteriales</taxon>
        <taxon>Desulfallaceae</taxon>
        <taxon>Desulfotruncus</taxon>
    </lineage>
</organism>
<feature type="domain" description="Rhodanese" evidence="7">
    <location>
        <begin position="463"/>
        <end position="550"/>
    </location>
</feature>
<dbReference type="InterPro" id="IPR001763">
    <property type="entry name" value="Rhodanese-like_dom"/>
</dbReference>
<dbReference type="EMBL" id="FOOX01000009">
    <property type="protein sequence ID" value="SFG79217.1"/>
    <property type="molecule type" value="Genomic_DNA"/>
</dbReference>
<dbReference type="InterPro" id="IPR050260">
    <property type="entry name" value="FAD-bd_OxRdtase"/>
</dbReference>